<evidence type="ECO:0000256" key="1">
    <source>
        <dbReference type="ARBA" id="ARBA00004496"/>
    </source>
</evidence>
<evidence type="ECO:0000256" key="6">
    <source>
        <dbReference type="ARBA" id="ARBA00022777"/>
    </source>
</evidence>
<gene>
    <name evidence="8" type="ORF">SAMN05444392_101183</name>
</gene>
<dbReference type="GO" id="GO:0005737">
    <property type="term" value="C:cytoplasm"/>
    <property type="evidence" value="ECO:0007669"/>
    <property type="project" value="UniProtKB-SubCell"/>
</dbReference>
<evidence type="ECO:0000259" key="7">
    <source>
        <dbReference type="PROSITE" id="PS51094"/>
    </source>
</evidence>
<evidence type="ECO:0000256" key="2">
    <source>
        <dbReference type="ARBA" id="ARBA00022448"/>
    </source>
</evidence>
<sequence length="147" mass="16343">MNFLDRERIQLDVSVDTPEAAIREAGKLLVKNGDVEEGYVEKMVEAFRQHGPYFVIAPQIALPHARPEDGVNQAALSLIRLEKPLSFGHQTNDPVELVFALAASSSNEHLEVLQRISKLLGNKQTIQQLLMTGSVDEIEIIIKELST</sequence>
<keyword evidence="5" id="KW-0598">Phosphotransferase system</keyword>
<name>A0A1M4SWX8_9BACL</name>
<dbReference type="EMBL" id="FQVL01000001">
    <property type="protein sequence ID" value="SHE36695.1"/>
    <property type="molecule type" value="Genomic_DNA"/>
</dbReference>
<evidence type="ECO:0000256" key="5">
    <source>
        <dbReference type="ARBA" id="ARBA00022683"/>
    </source>
</evidence>
<evidence type="ECO:0000256" key="4">
    <source>
        <dbReference type="ARBA" id="ARBA00022679"/>
    </source>
</evidence>
<organism evidence="8 9">
    <name type="scientific">Seinonella peptonophila</name>
    <dbReference type="NCBI Taxonomy" id="112248"/>
    <lineage>
        <taxon>Bacteria</taxon>
        <taxon>Bacillati</taxon>
        <taxon>Bacillota</taxon>
        <taxon>Bacilli</taxon>
        <taxon>Bacillales</taxon>
        <taxon>Thermoactinomycetaceae</taxon>
        <taxon>Seinonella</taxon>
    </lineage>
</organism>
<keyword evidence="9" id="KW-1185">Reference proteome</keyword>
<dbReference type="PROSITE" id="PS51094">
    <property type="entry name" value="PTS_EIIA_TYPE_2"/>
    <property type="match status" value="1"/>
</dbReference>
<evidence type="ECO:0000313" key="9">
    <source>
        <dbReference type="Proteomes" id="UP000184476"/>
    </source>
</evidence>
<dbReference type="GO" id="GO:0016301">
    <property type="term" value="F:kinase activity"/>
    <property type="evidence" value="ECO:0007669"/>
    <property type="project" value="UniProtKB-KW"/>
</dbReference>
<dbReference type="Pfam" id="PF00359">
    <property type="entry name" value="PTS_EIIA_2"/>
    <property type="match status" value="1"/>
</dbReference>
<reference evidence="8 9" key="1">
    <citation type="submission" date="2016-11" db="EMBL/GenBank/DDBJ databases">
        <authorList>
            <person name="Jaros S."/>
            <person name="Januszkiewicz K."/>
            <person name="Wedrychowicz H."/>
        </authorList>
    </citation>
    <scope>NUCLEOTIDE SEQUENCE [LARGE SCALE GENOMIC DNA]</scope>
    <source>
        <strain evidence="8 9">DSM 44666</strain>
    </source>
</reference>
<dbReference type="PANTHER" id="PTHR36203">
    <property type="entry name" value="ASCORBATE-SPECIFIC PTS SYSTEM EIIA COMPONENT"/>
    <property type="match status" value="1"/>
</dbReference>
<keyword evidence="4" id="KW-0808">Transferase</keyword>
<dbReference type="CDD" id="cd00211">
    <property type="entry name" value="PTS_IIA_fru"/>
    <property type="match status" value="1"/>
</dbReference>
<evidence type="ECO:0000313" key="8">
    <source>
        <dbReference type="EMBL" id="SHE36695.1"/>
    </source>
</evidence>
<dbReference type="GO" id="GO:0009401">
    <property type="term" value="P:phosphoenolpyruvate-dependent sugar phosphotransferase system"/>
    <property type="evidence" value="ECO:0007669"/>
    <property type="project" value="UniProtKB-KW"/>
</dbReference>
<protein>
    <submittedName>
        <fullName evidence="8">PTS system IIA component, L-Asc family</fullName>
    </submittedName>
</protein>
<dbReference type="AlphaFoldDB" id="A0A1M4SWX8"/>
<dbReference type="PROSITE" id="PS00372">
    <property type="entry name" value="PTS_EIIA_TYPE_2_HIS"/>
    <property type="match status" value="1"/>
</dbReference>
<dbReference type="PANTHER" id="PTHR36203:SF5">
    <property type="entry name" value="PTS SYSTEM, EIIA COMPONENT"/>
    <property type="match status" value="1"/>
</dbReference>
<dbReference type="Gene3D" id="3.40.930.10">
    <property type="entry name" value="Mannitol-specific EII, Chain A"/>
    <property type="match status" value="1"/>
</dbReference>
<evidence type="ECO:0000256" key="3">
    <source>
        <dbReference type="ARBA" id="ARBA00022490"/>
    </source>
</evidence>
<dbReference type="InterPro" id="IPR016152">
    <property type="entry name" value="PTrfase/Anion_transptr"/>
</dbReference>
<dbReference type="InterPro" id="IPR051351">
    <property type="entry name" value="Ascorbate-PTS_EIIA_comp"/>
</dbReference>
<keyword evidence="6" id="KW-0418">Kinase</keyword>
<dbReference type="SUPFAM" id="SSF55804">
    <property type="entry name" value="Phoshotransferase/anion transport protein"/>
    <property type="match status" value="1"/>
</dbReference>
<dbReference type="RefSeq" id="WP_073150502.1">
    <property type="nucleotide sequence ID" value="NZ_FQVL01000001.1"/>
</dbReference>
<dbReference type="OrthoDB" id="9776005at2"/>
<keyword evidence="3" id="KW-0963">Cytoplasm</keyword>
<keyword evidence="2" id="KW-0813">Transport</keyword>
<dbReference type="InterPro" id="IPR002178">
    <property type="entry name" value="PTS_EIIA_type-2_dom"/>
</dbReference>
<feature type="domain" description="PTS EIIA type-2" evidence="7">
    <location>
        <begin position="2"/>
        <end position="145"/>
    </location>
</feature>
<proteinExistence type="predicted"/>
<accession>A0A1M4SWX8</accession>
<dbReference type="STRING" id="112248.SAMN05444392_101183"/>
<dbReference type="Proteomes" id="UP000184476">
    <property type="component" value="Unassembled WGS sequence"/>
</dbReference>
<comment type="subcellular location">
    <subcellularLocation>
        <location evidence="1">Cytoplasm</location>
    </subcellularLocation>
</comment>